<sequence length="145" mass="16150">MWSYVMAASRGDSRRHRSPESVFTVQPAVYGPQPGPLCRDVLRYCGNSGSLNSNSKEQIQHPFLSRRKDEIPSRNASADTLAEVTVQNSIRHPFSESTESQNDLNRNISDITSHGSAQQLRSACEFISNVTGTRYATPYNFGLLQ</sequence>
<evidence type="ECO:0000313" key="3">
    <source>
        <dbReference type="Proteomes" id="UP001431783"/>
    </source>
</evidence>
<gene>
    <name evidence="2" type="ORF">WA026_016947</name>
</gene>
<organism evidence="2 3">
    <name type="scientific">Henosepilachna vigintioctopunctata</name>
    <dbReference type="NCBI Taxonomy" id="420089"/>
    <lineage>
        <taxon>Eukaryota</taxon>
        <taxon>Metazoa</taxon>
        <taxon>Ecdysozoa</taxon>
        <taxon>Arthropoda</taxon>
        <taxon>Hexapoda</taxon>
        <taxon>Insecta</taxon>
        <taxon>Pterygota</taxon>
        <taxon>Neoptera</taxon>
        <taxon>Endopterygota</taxon>
        <taxon>Coleoptera</taxon>
        <taxon>Polyphaga</taxon>
        <taxon>Cucujiformia</taxon>
        <taxon>Coccinelloidea</taxon>
        <taxon>Coccinellidae</taxon>
        <taxon>Epilachninae</taxon>
        <taxon>Epilachnini</taxon>
        <taxon>Henosepilachna</taxon>
    </lineage>
</organism>
<comment type="caution">
    <text evidence="2">The sequence shown here is derived from an EMBL/GenBank/DDBJ whole genome shotgun (WGS) entry which is preliminary data.</text>
</comment>
<proteinExistence type="predicted"/>
<protein>
    <submittedName>
        <fullName evidence="2">Uncharacterized protein</fullName>
    </submittedName>
</protein>
<evidence type="ECO:0000256" key="1">
    <source>
        <dbReference type="SAM" id="MobiDB-lite"/>
    </source>
</evidence>
<name>A0AAW1UD66_9CUCU</name>
<accession>A0AAW1UD66</accession>
<reference evidence="2 3" key="1">
    <citation type="submission" date="2023-03" db="EMBL/GenBank/DDBJ databases">
        <title>Genome insight into feeding habits of ladybird beetles.</title>
        <authorList>
            <person name="Li H.-S."/>
            <person name="Huang Y.-H."/>
            <person name="Pang H."/>
        </authorList>
    </citation>
    <scope>NUCLEOTIDE SEQUENCE [LARGE SCALE GENOMIC DNA]</scope>
    <source>
        <strain evidence="2">SYSU_2023b</strain>
        <tissue evidence="2">Whole body</tissue>
    </source>
</reference>
<dbReference type="EMBL" id="JARQZJ010000040">
    <property type="protein sequence ID" value="KAK9877199.1"/>
    <property type="molecule type" value="Genomic_DNA"/>
</dbReference>
<feature type="region of interest" description="Disordered" evidence="1">
    <location>
        <begin position="1"/>
        <end position="20"/>
    </location>
</feature>
<evidence type="ECO:0000313" key="2">
    <source>
        <dbReference type="EMBL" id="KAK9877199.1"/>
    </source>
</evidence>
<dbReference type="Proteomes" id="UP001431783">
    <property type="component" value="Unassembled WGS sequence"/>
</dbReference>
<dbReference type="AlphaFoldDB" id="A0AAW1UD66"/>
<keyword evidence="3" id="KW-1185">Reference proteome</keyword>